<dbReference type="InterPro" id="IPR005828">
    <property type="entry name" value="MFS_sugar_transport-like"/>
</dbReference>
<evidence type="ECO:0000256" key="2">
    <source>
        <dbReference type="ARBA" id="ARBA00008335"/>
    </source>
</evidence>
<dbReference type="Pfam" id="PF00083">
    <property type="entry name" value="Sugar_tr"/>
    <property type="match status" value="1"/>
</dbReference>
<reference evidence="9" key="2">
    <citation type="journal article" date="2017" name="J. Med. Entomol.">
        <title>Transcriptome Analysis of the Triatoma infestans (Hemiptera: Reduviidae) Integument.</title>
        <authorList>
            <person name="Calderon-Fernandez G.M."/>
            <person name="Moriconi D.E."/>
            <person name="Dulbecco A.B."/>
            <person name="Juarez M.P."/>
        </authorList>
    </citation>
    <scope>NUCLEOTIDE SEQUENCE</scope>
    <source>
        <strain evidence="9">Int1</strain>
        <tissue evidence="9">Integument</tissue>
    </source>
</reference>
<evidence type="ECO:0000256" key="6">
    <source>
        <dbReference type="ARBA" id="ARBA00023136"/>
    </source>
</evidence>
<dbReference type="PANTHER" id="PTHR23511">
    <property type="entry name" value="SYNAPTIC VESICLE GLYCOPROTEIN 2"/>
    <property type="match status" value="1"/>
</dbReference>
<feature type="transmembrane region" description="Helical" evidence="7">
    <location>
        <begin position="203"/>
        <end position="224"/>
    </location>
</feature>
<dbReference type="InterPro" id="IPR036259">
    <property type="entry name" value="MFS_trans_sf"/>
</dbReference>
<evidence type="ECO:0000256" key="7">
    <source>
        <dbReference type="SAM" id="Phobius"/>
    </source>
</evidence>
<dbReference type="GO" id="GO:0022857">
    <property type="term" value="F:transmembrane transporter activity"/>
    <property type="evidence" value="ECO:0007669"/>
    <property type="project" value="InterPro"/>
</dbReference>
<proteinExistence type="inferred from homology"/>
<dbReference type="InterPro" id="IPR020846">
    <property type="entry name" value="MFS_dom"/>
</dbReference>
<keyword evidence="4 7" id="KW-0812">Transmembrane</keyword>
<dbReference type="EMBL" id="GEMB01003525">
    <property type="protein sequence ID" value="JAR99692.1"/>
    <property type="molecule type" value="Transcribed_RNA"/>
</dbReference>
<dbReference type="Gene3D" id="1.20.1250.20">
    <property type="entry name" value="MFS general substrate transporter like domains"/>
    <property type="match status" value="1"/>
</dbReference>
<reference evidence="9" key="1">
    <citation type="submission" date="2016-04" db="EMBL/GenBank/DDBJ databases">
        <authorList>
            <person name="Calderon-Fernandez G.M.Sr."/>
        </authorList>
    </citation>
    <scope>NUCLEOTIDE SEQUENCE</scope>
    <source>
        <strain evidence="9">Int1</strain>
        <tissue evidence="9">Integument</tissue>
    </source>
</reference>
<feature type="transmembrane region" description="Helical" evidence="7">
    <location>
        <begin position="32"/>
        <end position="55"/>
    </location>
</feature>
<feature type="non-terminal residue" evidence="9">
    <location>
        <position position="1"/>
    </location>
</feature>
<comment type="subcellular location">
    <subcellularLocation>
        <location evidence="1">Membrane</location>
        <topology evidence="1">Multi-pass membrane protein</topology>
    </subcellularLocation>
</comment>
<evidence type="ECO:0000259" key="8">
    <source>
        <dbReference type="PROSITE" id="PS50850"/>
    </source>
</evidence>
<evidence type="ECO:0000256" key="3">
    <source>
        <dbReference type="ARBA" id="ARBA00022448"/>
    </source>
</evidence>
<keyword evidence="5 7" id="KW-1133">Transmembrane helix</keyword>
<comment type="similarity">
    <text evidence="2">Belongs to the major facilitator superfamily.</text>
</comment>
<feature type="transmembrane region" description="Helical" evidence="7">
    <location>
        <begin position="9"/>
        <end position="26"/>
    </location>
</feature>
<keyword evidence="3" id="KW-0813">Transport</keyword>
<dbReference type="AlphaFoldDB" id="A0A170Y9B6"/>
<protein>
    <submittedName>
        <fullName evidence="9">Synaptic vesicle glycoprotein 2c-like protein</fullName>
    </submittedName>
</protein>
<evidence type="ECO:0000256" key="4">
    <source>
        <dbReference type="ARBA" id="ARBA00022692"/>
    </source>
</evidence>
<dbReference type="PANTHER" id="PTHR23511:SF35">
    <property type="entry name" value="MAJOR FACILITATOR SUPERFAMILY (MFS) PROFILE DOMAIN-CONTAINING PROTEIN"/>
    <property type="match status" value="1"/>
</dbReference>
<sequence length="231" mass="25885">CDTYGRRYVLVRCNIISTLLCILASFAPTSTILLTVWFATGFVVAGTLTPSYVLVSEFCAFKHRTKSLLISLAICALAGTYLPCLAWLIIPLKIDVPLFGDLHYSSWRLYLAVTTVPLIIATLAFMFVPESPKYLLSRGYKDETLQVLRKMYAMNTNKKAEEYPVKEVCLDACDAWDDMTVSGSTGFCRTMLNQTCLLFKPPLLSYMVVSCATNFGLIGAYNILLLCCRRW</sequence>
<feature type="transmembrane region" description="Helical" evidence="7">
    <location>
        <begin position="109"/>
        <end position="128"/>
    </location>
</feature>
<evidence type="ECO:0000256" key="1">
    <source>
        <dbReference type="ARBA" id="ARBA00004141"/>
    </source>
</evidence>
<evidence type="ECO:0000256" key="5">
    <source>
        <dbReference type="ARBA" id="ARBA00022989"/>
    </source>
</evidence>
<dbReference type="SUPFAM" id="SSF103473">
    <property type="entry name" value="MFS general substrate transporter"/>
    <property type="match status" value="1"/>
</dbReference>
<organism evidence="9">
    <name type="scientific">Triatoma infestans</name>
    <name type="common">Assassin bug</name>
    <dbReference type="NCBI Taxonomy" id="30076"/>
    <lineage>
        <taxon>Eukaryota</taxon>
        <taxon>Metazoa</taxon>
        <taxon>Ecdysozoa</taxon>
        <taxon>Arthropoda</taxon>
        <taxon>Hexapoda</taxon>
        <taxon>Insecta</taxon>
        <taxon>Pterygota</taxon>
        <taxon>Neoptera</taxon>
        <taxon>Paraneoptera</taxon>
        <taxon>Hemiptera</taxon>
        <taxon>Heteroptera</taxon>
        <taxon>Panheteroptera</taxon>
        <taxon>Cimicomorpha</taxon>
        <taxon>Reduviidae</taxon>
        <taxon>Triatominae</taxon>
        <taxon>Triatoma</taxon>
    </lineage>
</organism>
<feature type="domain" description="Major facilitator superfamily (MFS) profile" evidence="8">
    <location>
        <begin position="1"/>
        <end position="231"/>
    </location>
</feature>
<name>A0A170Y9B6_TRIIF</name>
<accession>A0A170Y9B6</accession>
<keyword evidence="6 7" id="KW-0472">Membrane</keyword>
<feature type="transmembrane region" description="Helical" evidence="7">
    <location>
        <begin position="67"/>
        <end position="89"/>
    </location>
</feature>
<dbReference type="PROSITE" id="PS50850">
    <property type="entry name" value="MFS"/>
    <property type="match status" value="1"/>
</dbReference>
<evidence type="ECO:0000313" key="9">
    <source>
        <dbReference type="EMBL" id="JAR99692.1"/>
    </source>
</evidence>
<dbReference type="GO" id="GO:0016020">
    <property type="term" value="C:membrane"/>
    <property type="evidence" value="ECO:0007669"/>
    <property type="project" value="UniProtKB-SubCell"/>
</dbReference>